<protein>
    <recommendedName>
        <fullName evidence="4">Lipoprotein</fullName>
    </recommendedName>
</protein>
<proteinExistence type="predicted"/>
<evidence type="ECO:0000256" key="1">
    <source>
        <dbReference type="SAM" id="Coils"/>
    </source>
</evidence>
<evidence type="ECO:0000313" key="2">
    <source>
        <dbReference type="EMBL" id="MSU05914.1"/>
    </source>
</evidence>
<keyword evidence="1" id="KW-0175">Coiled coil</keyword>
<sequence>MRKQGIISLVFILVFSILILIIGCESDFSIALEEKTSNVDSSNTHSLDNPKLQEVVDDVALHHKKYIAEYNQFATDLEFIFSEYQKDITTAYLNACTKIDRLFAGYQESIPNFAKDITSLSSTCNIFLRKIVNVFSSNNSVENYVKDSFSKNVFDEKDLEREIDCIIKTMQAYMCNARTRFWTDVASYLNQQTTFSKIDIKILESEIKISGLSSLNNSLGNKIGDYEACVFTFGGVTLAVLTVTTALPGLVDDAIVMVGMIGASLIQNNERQKEIISCYSEELENIKNMILNDENKGLLAIYEKAIAEAEKEKNCLIDAIKEN</sequence>
<feature type="coiled-coil region" evidence="1">
    <location>
        <begin position="269"/>
        <end position="319"/>
    </location>
</feature>
<organism evidence="2 3">
    <name type="scientific">Bullifex porci</name>
    <dbReference type="NCBI Taxonomy" id="2606638"/>
    <lineage>
        <taxon>Bacteria</taxon>
        <taxon>Pseudomonadati</taxon>
        <taxon>Spirochaetota</taxon>
        <taxon>Spirochaetia</taxon>
        <taxon>Spirochaetales</taxon>
        <taxon>Spirochaetaceae</taxon>
        <taxon>Bullifex</taxon>
    </lineage>
</organism>
<dbReference type="EMBL" id="VUNN01000004">
    <property type="protein sequence ID" value="MSU05914.1"/>
    <property type="molecule type" value="Genomic_DNA"/>
</dbReference>
<gene>
    <name evidence="2" type="ORF">FYJ80_03855</name>
</gene>
<name>A0A7X2TPY6_9SPIO</name>
<comment type="caution">
    <text evidence="2">The sequence shown here is derived from an EMBL/GenBank/DDBJ whole genome shotgun (WGS) entry which is preliminary data.</text>
</comment>
<dbReference type="AlphaFoldDB" id="A0A7X2TPY6"/>
<dbReference type="PROSITE" id="PS51257">
    <property type="entry name" value="PROKAR_LIPOPROTEIN"/>
    <property type="match status" value="1"/>
</dbReference>
<accession>A0A7X2TPY6</accession>
<dbReference type="RefSeq" id="WP_154424822.1">
    <property type="nucleotide sequence ID" value="NZ_VUNN01000004.1"/>
</dbReference>
<evidence type="ECO:0000313" key="3">
    <source>
        <dbReference type="Proteomes" id="UP000460549"/>
    </source>
</evidence>
<reference evidence="2 3" key="1">
    <citation type="submission" date="2019-08" db="EMBL/GenBank/DDBJ databases">
        <title>In-depth cultivation of the pig gut microbiome towards novel bacterial diversity and tailored functional studies.</title>
        <authorList>
            <person name="Wylensek D."/>
            <person name="Hitch T.C.A."/>
            <person name="Clavel T."/>
        </authorList>
    </citation>
    <scope>NUCLEOTIDE SEQUENCE [LARGE SCALE GENOMIC DNA]</scope>
    <source>
        <strain evidence="2 3">NM-380-WT-3C1</strain>
    </source>
</reference>
<evidence type="ECO:0008006" key="4">
    <source>
        <dbReference type="Google" id="ProtNLM"/>
    </source>
</evidence>
<keyword evidence="3" id="KW-1185">Reference proteome</keyword>
<dbReference type="Proteomes" id="UP000460549">
    <property type="component" value="Unassembled WGS sequence"/>
</dbReference>